<evidence type="ECO:0000313" key="12">
    <source>
        <dbReference type="Proteomes" id="UP000029223"/>
    </source>
</evidence>
<gene>
    <name evidence="11" type="ORF">JCM19239_5951</name>
</gene>
<evidence type="ECO:0000256" key="8">
    <source>
        <dbReference type="ARBA" id="ARBA00023065"/>
    </source>
</evidence>
<dbReference type="Gene3D" id="3.40.50.12240">
    <property type="match status" value="1"/>
</dbReference>
<dbReference type="EC" id="7.1.2.2" evidence="2"/>
<keyword evidence="7" id="KW-1278">Translocase</keyword>
<evidence type="ECO:0000256" key="2">
    <source>
        <dbReference type="ARBA" id="ARBA00012473"/>
    </source>
</evidence>
<dbReference type="PANTHER" id="PTHR15184:SF81">
    <property type="entry name" value="FLAGELLUM-SPECIFIC ATP SYNTHASE"/>
    <property type="match status" value="1"/>
</dbReference>
<evidence type="ECO:0000256" key="3">
    <source>
        <dbReference type="ARBA" id="ARBA00022448"/>
    </source>
</evidence>
<sequence>MDTPLDVGVRAINGLLTVGKGQRIGLMAGSGVGKSVLMGMITQNTEADVIVVGLIGERGREVREFIERNLTEEMRRKAIIIAAPATSHH</sequence>
<keyword evidence="8" id="KW-0406">Ion transport</keyword>
<evidence type="ECO:0000256" key="7">
    <source>
        <dbReference type="ARBA" id="ARBA00022967"/>
    </source>
</evidence>
<dbReference type="Pfam" id="PF00006">
    <property type="entry name" value="ATP-synt_ab"/>
    <property type="match status" value="1"/>
</dbReference>
<name>A0ABQ0J8M7_9VIBR</name>
<keyword evidence="12" id="KW-1185">Reference proteome</keyword>
<keyword evidence="9" id="KW-0066">ATP synthesis</keyword>
<evidence type="ECO:0000256" key="1">
    <source>
        <dbReference type="ARBA" id="ARBA00008936"/>
    </source>
</evidence>
<evidence type="ECO:0000259" key="10">
    <source>
        <dbReference type="Pfam" id="PF00006"/>
    </source>
</evidence>
<feature type="domain" description="ATPase F1/V1/A1 complex alpha/beta subunit nucleotide-binding" evidence="10">
    <location>
        <begin position="8"/>
        <end position="86"/>
    </location>
</feature>
<keyword evidence="4" id="KW-0547">Nucleotide-binding</keyword>
<protein>
    <recommendedName>
        <fullName evidence="2">H(+)-transporting two-sector ATPase</fullName>
        <ecNumber evidence="2">7.1.2.2</ecNumber>
    </recommendedName>
</protein>
<evidence type="ECO:0000256" key="6">
    <source>
        <dbReference type="ARBA" id="ARBA00022840"/>
    </source>
</evidence>
<dbReference type="EMBL" id="BBMS01000007">
    <property type="protein sequence ID" value="GAL25124.1"/>
    <property type="molecule type" value="Genomic_DNA"/>
</dbReference>
<keyword evidence="6" id="KW-0067">ATP-binding</keyword>
<dbReference type="InterPro" id="IPR027417">
    <property type="entry name" value="P-loop_NTPase"/>
</dbReference>
<evidence type="ECO:0000256" key="5">
    <source>
        <dbReference type="ARBA" id="ARBA00022781"/>
    </source>
</evidence>
<keyword evidence="5" id="KW-0375">Hydrogen ion transport</keyword>
<reference evidence="12" key="2">
    <citation type="submission" date="2014-09" db="EMBL/GenBank/DDBJ databases">
        <authorList>
            <consortium name="NBRP consortium"/>
            <person name="Sawabe T."/>
            <person name="Meirelles P."/>
            <person name="Nakanishi M."/>
            <person name="Sayaka M."/>
            <person name="Hattori M."/>
            <person name="Ohkuma M."/>
        </authorList>
    </citation>
    <scope>NUCLEOTIDE SEQUENCE [LARGE SCALE GENOMIC DNA]</scope>
    <source>
        <strain evidence="12">JCM 19239</strain>
    </source>
</reference>
<keyword evidence="3" id="KW-0813">Transport</keyword>
<dbReference type="Proteomes" id="UP000029223">
    <property type="component" value="Unassembled WGS sequence"/>
</dbReference>
<comment type="similarity">
    <text evidence="1">Belongs to the ATPase alpha/beta chains family.</text>
</comment>
<evidence type="ECO:0000313" key="11">
    <source>
        <dbReference type="EMBL" id="GAL25124.1"/>
    </source>
</evidence>
<dbReference type="InterPro" id="IPR000194">
    <property type="entry name" value="ATPase_F1/V1/A1_a/bsu_nucl-bd"/>
</dbReference>
<evidence type="ECO:0000256" key="9">
    <source>
        <dbReference type="ARBA" id="ARBA00023310"/>
    </source>
</evidence>
<evidence type="ECO:0000256" key="4">
    <source>
        <dbReference type="ARBA" id="ARBA00022741"/>
    </source>
</evidence>
<dbReference type="InterPro" id="IPR050053">
    <property type="entry name" value="ATPase_alpha/beta_chains"/>
</dbReference>
<dbReference type="SUPFAM" id="SSF52540">
    <property type="entry name" value="P-loop containing nucleoside triphosphate hydrolases"/>
    <property type="match status" value="1"/>
</dbReference>
<comment type="caution">
    <text evidence="11">The sequence shown here is derived from an EMBL/GenBank/DDBJ whole genome shotgun (WGS) entry which is preliminary data.</text>
</comment>
<dbReference type="PANTHER" id="PTHR15184">
    <property type="entry name" value="ATP SYNTHASE"/>
    <property type="match status" value="1"/>
</dbReference>
<organism evidence="11 12">
    <name type="scientific">Vibrio variabilis</name>
    <dbReference type="NCBI Taxonomy" id="990271"/>
    <lineage>
        <taxon>Bacteria</taxon>
        <taxon>Pseudomonadati</taxon>
        <taxon>Pseudomonadota</taxon>
        <taxon>Gammaproteobacteria</taxon>
        <taxon>Vibrionales</taxon>
        <taxon>Vibrionaceae</taxon>
        <taxon>Vibrio</taxon>
    </lineage>
</organism>
<reference evidence="12" key="1">
    <citation type="submission" date="2014-09" db="EMBL/GenBank/DDBJ databases">
        <title>Vibrio variabilis JCM 19239. (C206) whole genome shotgun sequence.</title>
        <authorList>
            <person name="Sawabe T."/>
            <person name="Meirelles P."/>
            <person name="Nakanishi M."/>
            <person name="Sayaka M."/>
            <person name="Hattori M."/>
            <person name="Ohkuma M."/>
        </authorList>
    </citation>
    <scope>NUCLEOTIDE SEQUENCE [LARGE SCALE GENOMIC DNA]</scope>
    <source>
        <strain evidence="12">JCM 19239</strain>
    </source>
</reference>
<accession>A0ABQ0J8M7</accession>
<proteinExistence type="inferred from homology"/>